<dbReference type="STRING" id="1802397.A3J43_03440"/>
<name>A0A1F7UH81_9BACT</name>
<dbReference type="AlphaFoldDB" id="A0A1F7UH81"/>
<organism evidence="1 2">
    <name type="scientific">Candidatus Uhrbacteria bacterium RIFCSPHIGHO2_12_FULL_54_23</name>
    <dbReference type="NCBI Taxonomy" id="1802397"/>
    <lineage>
        <taxon>Bacteria</taxon>
        <taxon>Candidatus Uhriibacteriota</taxon>
    </lineage>
</organism>
<dbReference type="Proteomes" id="UP000176604">
    <property type="component" value="Unassembled WGS sequence"/>
</dbReference>
<reference evidence="1 2" key="1">
    <citation type="journal article" date="2016" name="Nat. Commun.">
        <title>Thousands of microbial genomes shed light on interconnected biogeochemical processes in an aquifer system.</title>
        <authorList>
            <person name="Anantharaman K."/>
            <person name="Brown C.T."/>
            <person name="Hug L.A."/>
            <person name="Sharon I."/>
            <person name="Castelle C.J."/>
            <person name="Probst A.J."/>
            <person name="Thomas B.C."/>
            <person name="Singh A."/>
            <person name="Wilkins M.J."/>
            <person name="Karaoz U."/>
            <person name="Brodie E.L."/>
            <person name="Williams K.H."/>
            <person name="Hubbard S.S."/>
            <person name="Banfield J.F."/>
        </authorList>
    </citation>
    <scope>NUCLEOTIDE SEQUENCE [LARGE SCALE GENOMIC DNA]</scope>
</reference>
<accession>A0A1F7UH81</accession>
<gene>
    <name evidence="1" type="ORF">A3J43_03440</name>
</gene>
<proteinExistence type="predicted"/>
<protein>
    <submittedName>
        <fullName evidence="1">Uncharacterized protein</fullName>
    </submittedName>
</protein>
<evidence type="ECO:0000313" key="2">
    <source>
        <dbReference type="Proteomes" id="UP000176604"/>
    </source>
</evidence>
<comment type="caution">
    <text evidence="1">The sequence shown here is derived from an EMBL/GenBank/DDBJ whole genome shotgun (WGS) entry which is preliminary data.</text>
</comment>
<dbReference type="EMBL" id="MGEF01000055">
    <property type="protein sequence ID" value="OGL77623.1"/>
    <property type="molecule type" value="Genomic_DNA"/>
</dbReference>
<sequence length="216" mass="24262">MKFLSPKILLIILPLLAGAMGFVLSWRMHACGNVIATRGTGPYCVEESLSGEEFQGGITDSRNASVKRYTNNFHGIEFTYQDPAGEVAIDHEHKNSILLANQAYYGRGDRRSAQYILIYLFDPGQWSPTWEQDFGSLENFVKAEPVNAGFYGEITQSDAFTNTFGLEVLRFRYRIQSSGENTTGYLVKRPHTNHRYFAVIGAGNILTEAVSSFRIR</sequence>
<evidence type="ECO:0000313" key="1">
    <source>
        <dbReference type="EMBL" id="OGL77623.1"/>
    </source>
</evidence>